<feature type="transmembrane region" description="Helical" evidence="6">
    <location>
        <begin position="9"/>
        <end position="29"/>
    </location>
</feature>
<evidence type="ECO:0000256" key="6">
    <source>
        <dbReference type="SAM" id="Phobius"/>
    </source>
</evidence>
<evidence type="ECO:0000313" key="8">
    <source>
        <dbReference type="Proteomes" id="UP000003879"/>
    </source>
</evidence>
<comment type="caution">
    <text evidence="7">The sequence shown here is derived from an EMBL/GenBank/DDBJ whole genome shotgun (WGS) entry which is preliminary data.</text>
</comment>
<dbReference type="Pfam" id="PF01943">
    <property type="entry name" value="Polysacc_synt"/>
    <property type="match status" value="1"/>
</dbReference>
<proteinExistence type="predicted"/>
<keyword evidence="3 6" id="KW-0812">Transmembrane</keyword>
<feature type="transmembrane region" description="Helical" evidence="6">
    <location>
        <begin position="387"/>
        <end position="405"/>
    </location>
</feature>
<feature type="transmembrane region" description="Helical" evidence="6">
    <location>
        <begin position="295"/>
        <end position="315"/>
    </location>
</feature>
<dbReference type="PANTHER" id="PTHR30250">
    <property type="entry name" value="PST FAMILY PREDICTED COLANIC ACID TRANSPORTER"/>
    <property type="match status" value="1"/>
</dbReference>
<dbReference type="EMBL" id="AGXN01000019">
    <property type="protein sequence ID" value="EIY93165.1"/>
    <property type="molecule type" value="Genomic_DNA"/>
</dbReference>
<organism evidence="7 8">
    <name type="scientific">Bacteroides fragilis CL07T12C05</name>
    <dbReference type="NCBI Taxonomy" id="997883"/>
    <lineage>
        <taxon>Bacteria</taxon>
        <taxon>Pseudomonadati</taxon>
        <taxon>Bacteroidota</taxon>
        <taxon>Bacteroidia</taxon>
        <taxon>Bacteroidales</taxon>
        <taxon>Bacteroidaceae</taxon>
        <taxon>Bacteroides</taxon>
    </lineage>
</organism>
<dbReference type="PATRIC" id="fig|997883.3.peg.3636"/>
<dbReference type="RefSeq" id="WP_005798397.1">
    <property type="nucleotide sequence ID" value="NZ_JH724216.1"/>
</dbReference>
<dbReference type="Proteomes" id="UP000003879">
    <property type="component" value="Unassembled WGS sequence"/>
</dbReference>
<feature type="transmembrane region" description="Helical" evidence="6">
    <location>
        <begin position="358"/>
        <end position="381"/>
    </location>
</feature>
<reference evidence="7 8" key="1">
    <citation type="submission" date="2012-02" db="EMBL/GenBank/DDBJ databases">
        <title>The Genome Sequence of Bacteroides fragilis CL07T12C05.</title>
        <authorList>
            <consortium name="The Broad Institute Genome Sequencing Platform"/>
            <person name="Earl A."/>
            <person name="Ward D."/>
            <person name="Feldgarden M."/>
            <person name="Gevers D."/>
            <person name="Zitomersky N.L."/>
            <person name="Coyne M.J."/>
            <person name="Comstock L.E."/>
            <person name="Young S.K."/>
            <person name="Zeng Q."/>
            <person name="Gargeya S."/>
            <person name="Fitzgerald M."/>
            <person name="Haas B."/>
            <person name="Abouelleil A."/>
            <person name="Alvarado L."/>
            <person name="Arachchi H.M."/>
            <person name="Berlin A."/>
            <person name="Chapman S.B."/>
            <person name="Gearin G."/>
            <person name="Goldberg J."/>
            <person name="Griggs A."/>
            <person name="Gujja S."/>
            <person name="Hansen M."/>
            <person name="Heiman D."/>
            <person name="Howarth C."/>
            <person name="Larimer J."/>
            <person name="Lui A."/>
            <person name="MacDonald P.J.P."/>
            <person name="McCowen C."/>
            <person name="Montmayeur A."/>
            <person name="Murphy C."/>
            <person name="Neiman D."/>
            <person name="Pearson M."/>
            <person name="Priest M."/>
            <person name="Roberts A."/>
            <person name="Saif S."/>
            <person name="Shea T."/>
            <person name="Sisk P."/>
            <person name="Stolte C."/>
            <person name="Sykes S."/>
            <person name="Wortman J."/>
            <person name="Nusbaum C."/>
            <person name="Birren B."/>
        </authorList>
    </citation>
    <scope>NUCLEOTIDE SEQUENCE [LARGE SCALE GENOMIC DNA]</scope>
    <source>
        <strain evidence="7 8">CL07T12C05</strain>
    </source>
</reference>
<feature type="transmembrane region" description="Helical" evidence="6">
    <location>
        <begin position="144"/>
        <end position="169"/>
    </location>
</feature>
<dbReference type="HOGENOM" id="CLU_574475_0_0_10"/>
<feature type="transmembrane region" description="Helical" evidence="6">
    <location>
        <begin position="111"/>
        <end position="132"/>
    </location>
</feature>
<evidence type="ECO:0000313" key="7">
    <source>
        <dbReference type="EMBL" id="EIY93165.1"/>
    </source>
</evidence>
<evidence type="ECO:0000256" key="3">
    <source>
        <dbReference type="ARBA" id="ARBA00022692"/>
    </source>
</evidence>
<dbReference type="InterPro" id="IPR050833">
    <property type="entry name" value="Poly_Biosynth_Transport"/>
</dbReference>
<keyword evidence="4 6" id="KW-1133">Transmembrane helix</keyword>
<dbReference type="AlphaFoldDB" id="A0A0E2AMA3"/>
<comment type="subcellular location">
    <subcellularLocation>
        <location evidence="1">Cell membrane</location>
        <topology evidence="1">Multi-pass membrane protein</topology>
    </subcellularLocation>
</comment>
<accession>A0A0E2AMA3</accession>
<dbReference type="PANTHER" id="PTHR30250:SF11">
    <property type="entry name" value="O-ANTIGEN TRANSPORTER-RELATED"/>
    <property type="match status" value="1"/>
</dbReference>
<name>A0A0E2AMA3_BACFG</name>
<feature type="transmembrane region" description="Helical" evidence="6">
    <location>
        <begin position="327"/>
        <end position="346"/>
    </location>
</feature>
<gene>
    <name evidence="7" type="ORF">HMPREF1056_03453</name>
</gene>
<feature type="transmembrane region" description="Helical" evidence="6">
    <location>
        <begin position="417"/>
        <end position="444"/>
    </location>
</feature>
<evidence type="ECO:0000256" key="4">
    <source>
        <dbReference type="ARBA" id="ARBA00022989"/>
    </source>
</evidence>
<dbReference type="InterPro" id="IPR002797">
    <property type="entry name" value="Polysacc_synth"/>
</dbReference>
<dbReference type="GO" id="GO:0005886">
    <property type="term" value="C:plasma membrane"/>
    <property type="evidence" value="ECO:0007669"/>
    <property type="project" value="UniProtKB-SubCell"/>
</dbReference>
<feature type="transmembrane region" description="Helical" evidence="6">
    <location>
        <begin position="79"/>
        <end position="105"/>
    </location>
</feature>
<feature type="transmembrane region" description="Helical" evidence="6">
    <location>
        <begin position="248"/>
        <end position="274"/>
    </location>
</feature>
<sequence>MSKLIKNTIVYSLSNIATAFIGFVVFPIISNKIGVSELGIYNLMQTLSSVLIIVIGLSLEKSLYILYYDSVVIEDKGKFAGTLLLSMLVFGFFIILLCVLCRNFIIGFLNINIISICVVLTIIYTYLQNIFLFFQTLNQINQNALRYVIFSLILMLIVNVSNIISIFYFDPSVNSLIYSTFIAYIIITPLAIVYGKKYIVLKFDKRYLLHALKCSIPMLFSVLFVWMFSMSDRLFISRYTSSTAVGLYAIGAKFASIITLFSAALFQAYQPVFFEISNTMEMEASKSKLKKINNILCLLISFAFLLVVLYGKHVLNYFFSETYYDSFLYIYVLSIAAWIIQISGLYNLMIYQRKKTVGISMCGVMAGVISVCLNIILLPIFGAKFAAINNLIVSFCIIISVSFLAKRAFYIPLPMKSLLLVFVVCLISGGIDMSSVSVCCQLVIKTLLLMLFLYIVYCYKFFSFEFNVIFQIFKK</sequence>
<feature type="transmembrane region" description="Helical" evidence="6">
    <location>
        <begin position="49"/>
        <end position="67"/>
    </location>
</feature>
<keyword evidence="2" id="KW-1003">Cell membrane</keyword>
<keyword evidence="5 6" id="KW-0472">Membrane</keyword>
<feature type="transmembrane region" description="Helical" evidence="6">
    <location>
        <begin position="175"/>
        <end position="195"/>
    </location>
</feature>
<evidence type="ECO:0000256" key="5">
    <source>
        <dbReference type="ARBA" id="ARBA00023136"/>
    </source>
</evidence>
<evidence type="ECO:0000256" key="2">
    <source>
        <dbReference type="ARBA" id="ARBA00022475"/>
    </source>
</evidence>
<protein>
    <recommendedName>
        <fullName evidence="9">Polysaccharide biosynthesis protein C-terminal domain-containing protein</fullName>
    </recommendedName>
</protein>
<feature type="transmembrane region" description="Helical" evidence="6">
    <location>
        <begin position="207"/>
        <end position="228"/>
    </location>
</feature>
<feature type="transmembrane region" description="Helical" evidence="6">
    <location>
        <begin position="450"/>
        <end position="473"/>
    </location>
</feature>
<evidence type="ECO:0000256" key="1">
    <source>
        <dbReference type="ARBA" id="ARBA00004651"/>
    </source>
</evidence>
<evidence type="ECO:0008006" key="9">
    <source>
        <dbReference type="Google" id="ProtNLM"/>
    </source>
</evidence>